<dbReference type="InterPro" id="IPR019826">
    <property type="entry name" value="Carboxylesterase_B_AS"/>
</dbReference>
<dbReference type="FunFam" id="3.40.50.1820:FF:000155">
    <property type="entry name" value="Carboxylic ester hydrolase"/>
    <property type="match status" value="1"/>
</dbReference>
<keyword evidence="6" id="KW-0732">Signal</keyword>
<reference evidence="8" key="1">
    <citation type="submission" date="2015-12" db="EMBL/GenBank/DDBJ databases">
        <authorList>
            <person name="Shamseldin A."/>
            <person name="Moawad H."/>
            <person name="Abd El-Rahim W.M."/>
            <person name="Sadowsky M.J."/>
        </authorList>
    </citation>
    <scope>NUCLEOTIDE SEQUENCE</scope>
</reference>
<keyword evidence="5" id="KW-0325">Glycoprotein</keyword>
<evidence type="ECO:0000256" key="5">
    <source>
        <dbReference type="ARBA" id="ARBA00023180"/>
    </source>
</evidence>
<sequence>MYICKIISVNTLLVLCNTIFAKEDPIVETTFGVVKGKTIYSRSGMPFYAFQGIPYAKPPVGNLRFKAPVQPTKWRDILPTQENAPHCLQKSYLFSNPSVIGSEDCLYLNVYTPKLRARRQISKRLLPVMVFIHWGGFFTGFSSSDYLGPEYIMDKNVVLVTFNYRLGILGFFSTNDDAAPGNYGLKDQVAALKWVKHNIHYFGGNSDKVTIFGRSAGGASVHFHMFSPESKNLFHRAVGQSGTSFALWAKPLSDTQLILAQTQATFMGCRELENTTALVECLRTTDAERLVESGDKFKFFSVDPLNVYLPSIEQKTESNPNPFITKQPIEYIRNKEFYKVPWIIGVVTDEGLIRAEAILRQSTTRKTLNKHFNTLMPELIALSMSIPYSNVSKTWTKIKEFYFKGKHEINITDPRNMKALIDLYSDRSFSYSTYQAALFHNLKGHEDIWFYNFNYTGQYSYGDVFAATNENINYDWGVSHCDDLLYLFNSSALFPRVENDNDKIMIETMTDLWTSFAIYGHPTPVNSLNSVTIHWQKLDNLSHGTLEKEIYYMDINGSYKDPNPPTLNMKKGSYKERFKFWEDIPLLENIEELNQVHIEM</sequence>
<dbReference type="GO" id="GO:0052689">
    <property type="term" value="F:carboxylic ester hydrolase activity"/>
    <property type="evidence" value="ECO:0007669"/>
    <property type="project" value="UniProtKB-KW"/>
</dbReference>
<dbReference type="Pfam" id="PF00135">
    <property type="entry name" value="COesterase"/>
    <property type="match status" value="1"/>
</dbReference>
<organism evidence="8">
    <name type="scientific">Monochamus alternatus</name>
    <name type="common">Japanese pine sawyer beetle</name>
    <dbReference type="NCBI Taxonomy" id="192382"/>
    <lineage>
        <taxon>Eukaryota</taxon>
        <taxon>Metazoa</taxon>
        <taxon>Ecdysozoa</taxon>
        <taxon>Arthropoda</taxon>
        <taxon>Hexapoda</taxon>
        <taxon>Insecta</taxon>
        <taxon>Pterygota</taxon>
        <taxon>Neoptera</taxon>
        <taxon>Endopterygota</taxon>
        <taxon>Coleoptera</taxon>
        <taxon>Polyphaga</taxon>
        <taxon>Cucujiformia</taxon>
        <taxon>Chrysomeloidea</taxon>
        <taxon>Cerambycidae</taxon>
        <taxon>Lamiinae</taxon>
        <taxon>Monochamini</taxon>
        <taxon>Monochamus</taxon>
    </lineage>
</organism>
<dbReference type="InterPro" id="IPR029058">
    <property type="entry name" value="AB_hydrolase_fold"/>
</dbReference>
<feature type="chain" id="PRO_5011817382" description="Carboxylic ester hydrolase" evidence="6">
    <location>
        <begin position="22"/>
        <end position="600"/>
    </location>
</feature>
<dbReference type="EC" id="3.1.1.-" evidence="6"/>
<evidence type="ECO:0000256" key="6">
    <source>
        <dbReference type="RuleBase" id="RU361235"/>
    </source>
</evidence>
<comment type="similarity">
    <text evidence="1 6">Belongs to the type-B carboxylesterase/lipase family.</text>
</comment>
<dbReference type="PANTHER" id="PTHR11559">
    <property type="entry name" value="CARBOXYLESTERASE"/>
    <property type="match status" value="1"/>
</dbReference>
<dbReference type="Gene3D" id="3.40.50.1820">
    <property type="entry name" value="alpha/beta hydrolase"/>
    <property type="match status" value="1"/>
</dbReference>
<dbReference type="InterPro" id="IPR019819">
    <property type="entry name" value="Carboxylesterase_B_CS"/>
</dbReference>
<dbReference type="PROSITE" id="PS00122">
    <property type="entry name" value="CARBOXYLESTERASE_B_1"/>
    <property type="match status" value="1"/>
</dbReference>
<evidence type="ECO:0000313" key="8">
    <source>
        <dbReference type="EMBL" id="APO36904.1"/>
    </source>
</evidence>
<evidence type="ECO:0000259" key="7">
    <source>
        <dbReference type="Pfam" id="PF00135"/>
    </source>
</evidence>
<dbReference type="InterPro" id="IPR002018">
    <property type="entry name" value="CarbesteraseB"/>
</dbReference>
<evidence type="ECO:0000256" key="4">
    <source>
        <dbReference type="ARBA" id="ARBA00023157"/>
    </source>
</evidence>
<name>A0A1L5L9A2_MONAT</name>
<accession>A0A1L5L9A2</accession>
<keyword evidence="3 6" id="KW-0378">Hydrolase</keyword>
<dbReference type="PROSITE" id="PS00941">
    <property type="entry name" value="CARBOXYLESTERASE_B_2"/>
    <property type="match status" value="1"/>
</dbReference>
<evidence type="ECO:0000256" key="2">
    <source>
        <dbReference type="ARBA" id="ARBA00022487"/>
    </source>
</evidence>
<keyword evidence="2" id="KW-0719">Serine esterase</keyword>
<dbReference type="AlphaFoldDB" id="A0A1L5L9A2"/>
<feature type="signal peptide" evidence="6">
    <location>
        <begin position="1"/>
        <end position="21"/>
    </location>
</feature>
<protein>
    <recommendedName>
        <fullName evidence="6">Carboxylic ester hydrolase</fullName>
        <ecNumber evidence="6">3.1.1.-</ecNumber>
    </recommendedName>
</protein>
<evidence type="ECO:0000256" key="3">
    <source>
        <dbReference type="ARBA" id="ARBA00022801"/>
    </source>
</evidence>
<dbReference type="EMBL" id="KU323594">
    <property type="protein sequence ID" value="APO36904.1"/>
    <property type="molecule type" value="mRNA"/>
</dbReference>
<dbReference type="SUPFAM" id="SSF53474">
    <property type="entry name" value="alpha/beta-Hydrolases"/>
    <property type="match status" value="1"/>
</dbReference>
<keyword evidence="4" id="KW-1015">Disulfide bond</keyword>
<proteinExistence type="evidence at transcript level"/>
<dbReference type="InterPro" id="IPR050309">
    <property type="entry name" value="Type-B_Carboxylest/Lipase"/>
</dbReference>
<feature type="domain" description="Carboxylesterase type B" evidence="7">
    <location>
        <begin position="24"/>
        <end position="581"/>
    </location>
</feature>
<evidence type="ECO:0000256" key="1">
    <source>
        <dbReference type="ARBA" id="ARBA00005964"/>
    </source>
</evidence>